<dbReference type="EMBL" id="JAVCWF010000001">
    <property type="protein sequence ID" value="MDQ7936481.1"/>
    <property type="molecule type" value="Genomic_DNA"/>
</dbReference>
<gene>
    <name evidence="1" type="ORF">RA086_02325</name>
</gene>
<evidence type="ECO:0000313" key="1">
    <source>
        <dbReference type="EMBL" id="MDQ7936481.1"/>
    </source>
</evidence>
<organism evidence="1 2">
    <name type="scientific">Lactiplantibacillus brownii</name>
    <dbReference type="NCBI Taxonomy" id="3069269"/>
    <lineage>
        <taxon>Bacteria</taxon>
        <taxon>Bacillati</taxon>
        <taxon>Bacillota</taxon>
        <taxon>Bacilli</taxon>
        <taxon>Lactobacillales</taxon>
        <taxon>Lactobacillaceae</taxon>
        <taxon>Lactiplantibacillus</taxon>
    </lineage>
</organism>
<accession>A0ABU1A6G8</accession>
<dbReference type="Proteomes" id="UP001227831">
    <property type="component" value="Unassembled WGS sequence"/>
</dbReference>
<keyword evidence="2" id="KW-1185">Reference proteome</keyword>
<name>A0ABU1A6G8_9LACO</name>
<proteinExistence type="predicted"/>
<evidence type="ECO:0000313" key="2">
    <source>
        <dbReference type="Proteomes" id="UP001227831"/>
    </source>
</evidence>
<reference evidence="1 2" key="1">
    <citation type="journal article" date="2023" name="Int. J. Syst. Evol. Microbiol.">
        <title>Lactiplantibacillus brownii sp. nov., a novel psychrotolerant species isolated from sauerkraut.</title>
        <authorList>
            <person name="Heng Y.C."/>
            <person name="Silvaraju S."/>
            <person name="Lee J.K.Y."/>
            <person name="Kittelmann S."/>
        </authorList>
    </citation>
    <scope>NUCLEOTIDE SEQUENCE [LARGE SCALE GENOMIC DNA]</scope>
    <source>
        <strain evidence="1 2">WILCCON 0030</strain>
    </source>
</reference>
<dbReference type="RefSeq" id="WP_308702310.1">
    <property type="nucleotide sequence ID" value="NZ_AP027463.1"/>
</dbReference>
<comment type="caution">
    <text evidence="1">The sequence shown here is derived from an EMBL/GenBank/DDBJ whole genome shotgun (WGS) entry which is preliminary data.</text>
</comment>
<protein>
    <submittedName>
        <fullName evidence="1">Uncharacterized protein</fullName>
    </submittedName>
</protein>
<sequence>MIDEIDLKNWDARGLTILSLNIRQRGRLSMGIVDSYHRGKLDDYTQAAVNKITGQDVSIDDYSMLNLIYCRLGNQAQVVDETGLLVESDMVYIDQHPFQVGIQTHVRQKYGSSLVVEQHEFNTFVISSLLNQQDFKDFVAQVMAGKI</sequence>